<evidence type="ECO:0000313" key="1">
    <source>
        <dbReference type="EMBL" id="EFX59895.1"/>
    </source>
</evidence>
<reference evidence="1 2" key="1">
    <citation type="journal article" date="2011" name="Science">
        <title>The ecoresponsive genome of Daphnia pulex.</title>
        <authorList>
            <person name="Colbourne J.K."/>
            <person name="Pfrender M.E."/>
            <person name="Gilbert D."/>
            <person name="Thomas W.K."/>
            <person name="Tucker A."/>
            <person name="Oakley T.H."/>
            <person name="Tokishita S."/>
            <person name="Aerts A."/>
            <person name="Arnold G.J."/>
            <person name="Basu M.K."/>
            <person name="Bauer D.J."/>
            <person name="Caceres C.E."/>
            <person name="Carmel L."/>
            <person name="Casola C."/>
            <person name="Choi J.H."/>
            <person name="Detter J.C."/>
            <person name="Dong Q."/>
            <person name="Dusheyko S."/>
            <person name="Eads B.D."/>
            <person name="Frohlich T."/>
            <person name="Geiler-Samerotte K.A."/>
            <person name="Gerlach D."/>
            <person name="Hatcher P."/>
            <person name="Jogdeo S."/>
            <person name="Krijgsveld J."/>
            <person name="Kriventseva E.V."/>
            <person name="Kultz D."/>
            <person name="Laforsch C."/>
            <person name="Lindquist E."/>
            <person name="Lopez J."/>
            <person name="Manak J.R."/>
            <person name="Muller J."/>
            <person name="Pangilinan J."/>
            <person name="Patwardhan R.P."/>
            <person name="Pitluck S."/>
            <person name="Pritham E.J."/>
            <person name="Rechtsteiner A."/>
            <person name="Rho M."/>
            <person name="Rogozin I.B."/>
            <person name="Sakarya O."/>
            <person name="Salamov A."/>
            <person name="Schaack S."/>
            <person name="Shapiro H."/>
            <person name="Shiga Y."/>
            <person name="Skalitzky C."/>
            <person name="Smith Z."/>
            <person name="Souvorov A."/>
            <person name="Sung W."/>
            <person name="Tang Z."/>
            <person name="Tsuchiya D."/>
            <person name="Tu H."/>
            <person name="Vos H."/>
            <person name="Wang M."/>
            <person name="Wolf Y.I."/>
            <person name="Yamagata H."/>
            <person name="Yamada T."/>
            <person name="Ye Y."/>
            <person name="Shaw J.R."/>
            <person name="Andrews J."/>
            <person name="Crease T.J."/>
            <person name="Tang H."/>
            <person name="Lucas S.M."/>
            <person name="Robertson H.M."/>
            <person name="Bork P."/>
            <person name="Koonin E.V."/>
            <person name="Zdobnov E.M."/>
            <person name="Grigoriev I.V."/>
            <person name="Lynch M."/>
            <person name="Boore J.L."/>
        </authorList>
    </citation>
    <scope>NUCLEOTIDE SEQUENCE [LARGE SCALE GENOMIC DNA]</scope>
</reference>
<dbReference type="Proteomes" id="UP000000305">
    <property type="component" value="Unassembled WGS sequence"/>
</dbReference>
<keyword evidence="2" id="KW-1185">Reference proteome</keyword>
<organism evidence="1 2">
    <name type="scientific">Daphnia pulex</name>
    <name type="common">Water flea</name>
    <dbReference type="NCBI Taxonomy" id="6669"/>
    <lineage>
        <taxon>Eukaryota</taxon>
        <taxon>Metazoa</taxon>
        <taxon>Ecdysozoa</taxon>
        <taxon>Arthropoda</taxon>
        <taxon>Crustacea</taxon>
        <taxon>Branchiopoda</taxon>
        <taxon>Diplostraca</taxon>
        <taxon>Cladocera</taxon>
        <taxon>Anomopoda</taxon>
        <taxon>Daphniidae</taxon>
        <taxon>Daphnia</taxon>
    </lineage>
</organism>
<sequence>MSISVCFLKKSTEILLPMLTFVHDGRRIFNNILLHPYLSDARSSSFTAFKQDLFYFPGDLASFWTTSRSLPSAVKHQQSLTTGLCL</sequence>
<dbReference type="PhylomeDB" id="E9I7Y5"/>
<gene>
    <name evidence="1" type="ORF">DAPPUDRAFT_346587</name>
</gene>
<feature type="non-terminal residue" evidence="1">
    <location>
        <position position="1"/>
    </location>
</feature>
<dbReference type="InParanoid" id="E9I7Y5"/>
<dbReference type="HOGENOM" id="CLU_181004_2_0_1"/>
<name>E9I7Y5_DAPPU</name>
<evidence type="ECO:0000313" key="2">
    <source>
        <dbReference type="Proteomes" id="UP000000305"/>
    </source>
</evidence>
<dbReference type="KEGG" id="dpx:DAPPUDRAFT_346587"/>
<proteinExistence type="predicted"/>
<protein>
    <submittedName>
        <fullName evidence="1">Uncharacterized protein</fullName>
    </submittedName>
</protein>
<dbReference type="EMBL" id="GL737615">
    <property type="protein sequence ID" value="EFX59895.1"/>
    <property type="molecule type" value="Genomic_DNA"/>
</dbReference>
<dbReference type="OrthoDB" id="10455513at2759"/>
<accession>E9I7Y5</accession>
<dbReference type="AlphaFoldDB" id="E9I7Y5"/>